<dbReference type="CDD" id="cd00093">
    <property type="entry name" value="HTH_XRE"/>
    <property type="match status" value="1"/>
</dbReference>
<dbReference type="Pfam" id="PF01381">
    <property type="entry name" value="HTH_3"/>
    <property type="match status" value="1"/>
</dbReference>
<dbReference type="STRING" id="1117379.BABA_08721"/>
<sequence>MIGERINRLREKKGYSITEMARLADVSKSYLSQIERGLQSNPSLLFLKKIAIPLDTSVEYLLMDGKSQKQHETKLDEEWKALIQQAMENGVKKEDFRDYLNYIQFQSWLKEQNKT</sequence>
<dbReference type="GO" id="GO:0005829">
    <property type="term" value="C:cytosol"/>
    <property type="evidence" value="ECO:0007669"/>
    <property type="project" value="TreeGrafter"/>
</dbReference>
<dbReference type="AlphaFoldDB" id="K6DAF9"/>
<feature type="domain" description="HTH cro/C1-type" evidence="2">
    <location>
        <begin position="6"/>
        <end position="61"/>
    </location>
</feature>
<dbReference type="InterPro" id="IPR036281">
    <property type="entry name" value="SinR/SinI_dimer_dom_sf"/>
</dbReference>
<dbReference type="SUPFAM" id="SSF47413">
    <property type="entry name" value="lambda repressor-like DNA-binding domains"/>
    <property type="match status" value="1"/>
</dbReference>
<dbReference type="PANTHER" id="PTHR46797:SF13">
    <property type="entry name" value="HTH-TYPE TRANSCRIPTIONAL REGULATOR SINR"/>
    <property type="match status" value="1"/>
</dbReference>
<dbReference type="InterPro" id="IPR010981">
    <property type="entry name" value="SinR/SinI_dimer_dom"/>
</dbReference>
<feature type="domain" description="Sin" evidence="3">
    <location>
        <begin position="66"/>
        <end position="104"/>
    </location>
</feature>
<dbReference type="Gene3D" id="1.10.260.40">
    <property type="entry name" value="lambda repressor-like DNA-binding domains"/>
    <property type="match status" value="1"/>
</dbReference>
<organism evidence="4 5">
    <name type="scientific">Neobacillus bataviensis LMG 21833</name>
    <dbReference type="NCBI Taxonomy" id="1117379"/>
    <lineage>
        <taxon>Bacteria</taxon>
        <taxon>Bacillati</taxon>
        <taxon>Bacillota</taxon>
        <taxon>Bacilli</taxon>
        <taxon>Bacillales</taxon>
        <taxon>Bacillaceae</taxon>
        <taxon>Neobacillus</taxon>
    </lineage>
</organism>
<dbReference type="eggNOG" id="COG1396">
    <property type="taxonomic scope" value="Bacteria"/>
</dbReference>
<dbReference type="InterPro" id="IPR010982">
    <property type="entry name" value="Lambda_DNA-bd_dom_sf"/>
</dbReference>
<evidence type="ECO:0000259" key="3">
    <source>
        <dbReference type="PROSITE" id="PS51500"/>
    </source>
</evidence>
<reference evidence="4 5" key="1">
    <citation type="journal article" date="2012" name="Front. Microbiol.">
        <title>Redundancy and modularity in membrane-associated dissimilatory nitrate reduction in Bacillus.</title>
        <authorList>
            <person name="Heylen K."/>
            <person name="Keltjens J."/>
        </authorList>
    </citation>
    <scope>NUCLEOTIDE SEQUENCE [LARGE SCALE GENOMIC DNA]</scope>
    <source>
        <strain evidence="5">LMG 21833T</strain>
    </source>
</reference>
<dbReference type="InterPro" id="IPR050807">
    <property type="entry name" value="TransReg_Diox_bact_type"/>
</dbReference>
<dbReference type="InterPro" id="IPR001387">
    <property type="entry name" value="Cro/C1-type_HTH"/>
</dbReference>
<dbReference type="Proteomes" id="UP000006316">
    <property type="component" value="Unassembled WGS sequence"/>
</dbReference>
<dbReference type="RefSeq" id="WP_007084765.1">
    <property type="nucleotide sequence ID" value="NZ_AJLS01000055.1"/>
</dbReference>
<evidence type="ECO:0000313" key="4">
    <source>
        <dbReference type="EMBL" id="EKN69497.1"/>
    </source>
</evidence>
<dbReference type="PANTHER" id="PTHR46797">
    <property type="entry name" value="HTH-TYPE TRANSCRIPTIONAL REGULATOR"/>
    <property type="match status" value="1"/>
</dbReference>
<dbReference type="PATRIC" id="fig|1117379.3.peg.1822"/>
<keyword evidence="5" id="KW-1185">Reference proteome</keyword>
<dbReference type="GO" id="GO:0046983">
    <property type="term" value="F:protein dimerization activity"/>
    <property type="evidence" value="ECO:0007669"/>
    <property type="project" value="InterPro"/>
</dbReference>
<dbReference type="GO" id="GO:0003700">
    <property type="term" value="F:DNA-binding transcription factor activity"/>
    <property type="evidence" value="ECO:0007669"/>
    <property type="project" value="TreeGrafter"/>
</dbReference>
<gene>
    <name evidence="4" type="ORF">BABA_08721</name>
</gene>
<evidence type="ECO:0000313" key="5">
    <source>
        <dbReference type="Proteomes" id="UP000006316"/>
    </source>
</evidence>
<dbReference type="EMBL" id="AJLS01000055">
    <property type="protein sequence ID" value="EKN69497.1"/>
    <property type="molecule type" value="Genomic_DNA"/>
</dbReference>
<name>K6DAF9_9BACI</name>
<dbReference type="Pfam" id="PF08671">
    <property type="entry name" value="SinI"/>
    <property type="match status" value="1"/>
</dbReference>
<protein>
    <submittedName>
        <fullName evidence="4">Transcriptional regulator SinR</fullName>
    </submittedName>
</protein>
<accession>K6DAF9</accession>
<keyword evidence="1" id="KW-0238">DNA-binding</keyword>
<comment type="caution">
    <text evidence="4">The sequence shown here is derived from an EMBL/GenBank/DDBJ whole genome shotgun (WGS) entry which is preliminary data.</text>
</comment>
<dbReference type="PROSITE" id="PS51500">
    <property type="entry name" value="SIN"/>
    <property type="match status" value="1"/>
</dbReference>
<evidence type="ECO:0000259" key="2">
    <source>
        <dbReference type="PROSITE" id="PS50943"/>
    </source>
</evidence>
<dbReference type="GO" id="GO:0003677">
    <property type="term" value="F:DNA binding"/>
    <property type="evidence" value="ECO:0007669"/>
    <property type="project" value="UniProtKB-KW"/>
</dbReference>
<dbReference type="PROSITE" id="PS50943">
    <property type="entry name" value="HTH_CROC1"/>
    <property type="match status" value="1"/>
</dbReference>
<dbReference type="OrthoDB" id="1859224at2"/>
<dbReference type="SUPFAM" id="SSF47406">
    <property type="entry name" value="SinR repressor dimerisation domain-like"/>
    <property type="match status" value="1"/>
</dbReference>
<proteinExistence type="predicted"/>
<evidence type="ECO:0000256" key="1">
    <source>
        <dbReference type="ARBA" id="ARBA00023125"/>
    </source>
</evidence>
<dbReference type="SMART" id="SM00530">
    <property type="entry name" value="HTH_XRE"/>
    <property type="match status" value="1"/>
</dbReference>